<dbReference type="Gene3D" id="2.60.120.10">
    <property type="entry name" value="Jelly Rolls"/>
    <property type="match status" value="1"/>
</dbReference>
<dbReference type="Pfam" id="PF00027">
    <property type="entry name" value="cNMP_binding"/>
    <property type="match status" value="1"/>
</dbReference>
<dbReference type="AlphaFoldDB" id="A0A1S2CPT0"/>
<dbReference type="EMBL" id="MKFU01000034">
    <property type="protein sequence ID" value="OHY89741.1"/>
    <property type="molecule type" value="Genomic_DNA"/>
</dbReference>
<reference evidence="2 3" key="1">
    <citation type="submission" date="2016-09" db="EMBL/GenBank/DDBJ databases">
        <title>Draft Genome Sequence of Aeromonas sobria Strain 08005, Isolated from Sick Rana catesbeiana.</title>
        <authorList>
            <person name="Yang Q."/>
        </authorList>
    </citation>
    <scope>NUCLEOTIDE SEQUENCE [LARGE SCALE GENOMIC DNA]</scope>
    <source>
        <strain evidence="2 3">08005</strain>
    </source>
</reference>
<sequence length="223" mass="25331">MQQQPYPLGRFHAELQQLEPRFATAIEACTLFLRRYLPGELIMRQGEQSEQLYLVESGRVSLNSTVHSGRGFQLGEIACHSQIFGEMEFFSATPVQWNVVAETELDARVICADKLAQRLLAEPELTLFFAAALASDYLDTLEITTSRLLHPIAYNIAYELWRERQRTPMLGSRKRAHEAARFGTTERVYRRALKELIEQGIVCEGAEGPAIADLARLRAYLDL</sequence>
<accession>A0A1S2CPT0</accession>
<name>A0A1S2CPT0_AERSO</name>
<organism evidence="2 3">
    <name type="scientific">Aeromonas sobria</name>
    <dbReference type="NCBI Taxonomy" id="646"/>
    <lineage>
        <taxon>Bacteria</taxon>
        <taxon>Pseudomonadati</taxon>
        <taxon>Pseudomonadota</taxon>
        <taxon>Gammaproteobacteria</taxon>
        <taxon>Aeromonadales</taxon>
        <taxon>Aeromonadaceae</taxon>
        <taxon>Aeromonas</taxon>
    </lineage>
</organism>
<evidence type="ECO:0000313" key="2">
    <source>
        <dbReference type="EMBL" id="OHY89741.1"/>
    </source>
</evidence>
<dbReference type="Proteomes" id="UP000179934">
    <property type="component" value="Unassembled WGS sequence"/>
</dbReference>
<dbReference type="CDD" id="cd00038">
    <property type="entry name" value="CAP_ED"/>
    <property type="match status" value="1"/>
</dbReference>
<feature type="domain" description="Cyclic nucleotide-binding" evidence="1">
    <location>
        <begin position="31"/>
        <end position="110"/>
    </location>
</feature>
<gene>
    <name evidence="2" type="ORF">BJD16_05200</name>
</gene>
<dbReference type="STRING" id="646.BJD16_05200"/>
<dbReference type="InterPro" id="IPR014710">
    <property type="entry name" value="RmlC-like_jellyroll"/>
</dbReference>
<comment type="caution">
    <text evidence="2">The sequence shown here is derived from an EMBL/GenBank/DDBJ whole genome shotgun (WGS) entry which is preliminary data.</text>
</comment>
<dbReference type="InterPro" id="IPR018490">
    <property type="entry name" value="cNMP-bd_dom_sf"/>
</dbReference>
<dbReference type="RefSeq" id="WP_042020436.1">
    <property type="nucleotide sequence ID" value="NZ_CDBW01000017.1"/>
</dbReference>
<evidence type="ECO:0000313" key="3">
    <source>
        <dbReference type="Proteomes" id="UP000179934"/>
    </source>
</evidence>
<dbReference type="GeneID" id="58922155"/>
<dbReference type="SMART" id="SM00100">
    <property type="entry name" value="cNMP"/>
    <property type="match status" value="1"/>
</dbReference>
<dbReference type="OrthoDB" id="7826327at2"/>
<dbReference type="InterPro" id="IPR000595">
    <property type="entry name" value="cNMP-bd_dom"/>
</dbReference>
<evidence type="ECO:0000259" key="1">
    <source>
        <dbReference type="PROSITE" id="PS50042"/>
    </source>
</evidence>
<protein>
    <submittedName>
        <fullName evidence="2">cAMP-binding protein</fullName>
    </submittedName>
</protein>
<proteinExistence type="predicted"/>
<dbReference type="PROSITE" id="PS50042">
    <property type="entry name" value="CNMP_BINDING_3"/>
    <property type="match status" value="1"/>
</dbReference>
<dbReference type="SUPFAM" id="SSF51206">
    <property type="entry name" value="cAMP-binding domain-like"/>
    <property type="match status" value="1"/>
</dbReference>